<keyword evidence="2" id="KW-0378">Hydrolase</keyword>
<proteinExistence type="predicted"/>
<reference evidence="3" key="1">
    <citation type="journal article" date="2019" name="Int. J. Syst. Evol. Microbiol.">
        <title>The Global Catalogue of Microorganisms (GCM) 10K type strain sequencing project: providing services to taxonomists for standard genome sequencing and annotation.</title>
        <authorList>
            <consortium name="The Broad Institute Genomics Platform"/>
            <consortium name="The Broad Institute Genome Sequencing Center for Infectious Disease"/>
            <person name="Wu L."/>
            <person name="Ma J."/>
        </authorList>
    </citation>
    <scope>NUCLEOTIDE SEQUENCE [LARGE SCALE GENOMIC DNA]</scope>
    <source>
        <strain evidence="3">JCM 9458</strain>
    </source>
</reference>
<dbReference type="GO" id="GO:0016787">
    <property type="term" value="F:hydrolase activity"/>
    <property type="evidence" value="ECO:0007669"/>
    <property type="project" value="UniProtKB-KW"/>
</dbReference>
<comment type="caution">
    <text evidence="2">The sequence shown here is derived from an EMBL/GenBank/DDBJ whole genome shotgun (WGS) entry which is preliminary data.</text>
</comment>
<gene>
    <name evidence="2" type="ORF">GCM10020369_12460</name>
</gene>
<organism evidence="2 3">
    <name type="scientific">Cryptosporangium minutisporangium</name>
    <dbReference type="NCBI Taxonomy" id="113569"/>
    <lineage>
        <taxon>Bacteria</taxon>
        <taxon>Bacillati</taxon>
        <taxon>Actinomycetota</taxon>
        <taxon>Actinomycetes</taxon>
        <taxon>Cryptosporangiales</taxon>
        <taxon>Cryptosporangiaceae</taxon>
        <taxon>Cryptosporangium</taxon>
    </lineage>
</organism>
<dbReference type="Proteomes" id="UP001501676">
    <property type="component" value="Unassembled WGS sequence"/>
</dbReference>
<evidence type="ECO:0000259" key="1">
    <source>
        <dbReference type="Pfam" id="PF00561"/>
    </source>
</evidence>
<protein>
    <submittedName>
        <fullName evidence="2">Alpha/beta hydrolase</fullName>
    </submittedName>
</protein>
<dbReference type="RefSeq" id="WP_345726996.1">
    <property type="nucleotide sequence ID" value="NZ_BAAAYN010000006.1"/>
</dbReference>
<evidence type="ECO:0000313" key="3">
    <source>
        <dbReference type="Proteomes" id="UP001501676"/>
    </source>
</evidence>
<sequence length="272" mass="29710">MTRAPTTDRLLQRVVSRQLLYLTEPARAMADASVLAAAYPLLRLAPRGQAHPVLVLPGLLATDSSTAVLRRWIDRLGYPVVGWDLGRNRGPTRRVVDGLPRAVERLADRYGQPVSVVGWSMGGIFARRLASRMPEQIRQVITLGSPFASDAGNGDTPGERAYRRYARRHVADRIHPDDAAGAHPPAVPSTSVYSRWDGIVDWRSCLLPAGPRSENIEVRASHLGLGHHPAVLWIVADRLARPADGWQPFRTPDQRALRLLFAAASPSADAGG</sequence>
<dbReference type="SUPFAM" id="SSF53474">
    <property type="entry name" value="alpha/beta-Hydrolases"/>
    <property type="match status" value="1"/>
</dbReference>
<dbReference type="InterPro" id="IPR000073">
    <property type="entry name" value="AB_hydrolase_1"/>
</dbReference>
<dbReference type="Pfam" id="PF00561">
    <property type="entry name" value="Abhydrolase_1"/>
    <property type="match status" value="1"/>
</dbReference>
<feature type="domain" description="AB hydrolase-1" evidence="1">
    <location>
        <begin position="52"/>
        <end position="147"/>
    </location>
</feature>
<evidence type="ECO:0000313" key="2">
    <source>
        <dbReference type="EMBL" id="GAA3384085.1"/>
    </source>
</evidence>
<name>A0ABP6SS21_9ACTN</name>
<accession>A0ABP6SS21</accession>
<dbReference type="InterPro" id="IPR029058">
    <property type="entry name" value="AB_hydrolase_fold"/>
</dbReference>
<keyword evidence="3" id="KW-1185">Reference proteome</keyword>
<dbReference type="Gene3D" id="3.40.50.1820">
    <property type="entry name" value="alpha/beta hydrolase"/>
    <property type="match status" value="1"/>
</dbReference>
<dbReference type="EMBL" id="BAAAYN010000006">
    <property type="protein sequence ID" value="GAA3384085.1"/>
    <property type="molecule type" value="Genomic_DNA"/>
</dbReference>